<feature type="domain" description="Helicase ATP-binding" evidence="11">
    <location>
        <begin position="331"/>
        <end position="504"/>
    </location>
</feature>
<evidence type="ECO:0000256" key="9">
    <source>
        <dbReference type="ARBA" id="ARBA00022840"/>
    </source>
</evidence>
<keyword evidence="4" id="KW-0540">Nuclease</keyword>
<dbReference type="AlphaFoldDB" id="A0A3B1BNL1"/>
<dbReference type="InterPro" id="IPR040980">
    <property type="entry name" value="SWI2_SNF2"/>
</dbReference>
<keyword evidence="7" id="KW-0255">Endonuclease</keyword>
<keyword evidence="5" id="KW-0547">Nucleotide-binding</keyword>
<dbReference type="InterPro" id="IPR014001">
    <property type="entry name" value="Helicase_ATP-bd"/>
</dbReference>
<dbReference type="PANTHER" id="PTHR30195:SF15">
    <property type="entry name" value="TYPE I RESTRICTION ENZYME HINDI ENDONUCLEASE SUBUNIT"/>
    <property type="match status" value="1"/>
</dbReference>
<dbReference type="GO" id="GO:0005524">
    <property type="term" value="F:ATP binding"/>
    <property type="evidence" value="ECO:0007669"/>
    <property type="project" value="UniProtKB-KW"/>
</dbReference>
<dbReference type="GO" id="GO:0009307">
    <property type="term" value="P:DNA restriction-modification system"/>
    <property type="evidence" value="ECO:0007669"/>
    <property type="project" value="UniProtKB-KW"/>
</dbReference>
<sequence length="1098" mass="125443">MTQHTPKTQEEYSAKIPALQVLISMGYDYLTPEQCLALRGNEREVLLRETLIKHLQQYRFTLRGQEHALSTNAIEQVVRDIGTPGMNEGLLSANERVYNQLMLGITVTEFINAKKESITVPLINWHEMDKNVFQVTEELSVLNTAGTQTRRPDIVCFINGIPLVIIEAKRPDSHNPNKDMLKEGISQQIRNQKADEIPYLFAYSQLLLSINGIDGRYATTKTDAKFWTGWREEDFTRDDFNKIKNKPLTAEQKNNLFEQREPAYRKYFETLWSEHIVATEQDTLLISLLLPERLLEFVQYSILFDKKVGKIAARYAQAFAIKRLVEQISDVTPEGNRKGGVIWHTTGSGKSFTMVFLTKALLLKDELKKCRVVVVTDRIDLEKQLARTFLSGGAFGSAIATKKEGEKAKVSSGRELAKRIGQGEDRIIFTIINKFASASKLSECYNPSADMIVLVDEGHRGHGKENHERMRKALPNAAYVAFTGTPLLKDEKTINKFGPIVHAYTMQRAVEDGTVTPLLYEERQPELIVNEKAIDNWFEKITVTLSDEQKADLKKKFAQKGVVYSSDNRIELIAWDIATHFASNIKSLCMGLKGQIATDSKISAIRYKKHLDATGLVTSAVIISPPDTREGHESVDESTLPEVQQWWKDNIGNQPDDEYTQKTLRDFATDGAPDLLIVVDKLLTGFDEPRNTVLYIDKPLKEHNLIQAIARVNRLHEAKQYGLLIDYRGILASLDTAIRDYQDLAERTQSGYSIEDIDGLYHQMNTEYKRLPGLHQSLWDIFKYVYNKQDLEQYRQLLVPKWQDDTEGDSYDTNQMLREDFYQALTEFGLCLKVALSSSSFFADSSFSEADISQYKKDLLFFNNLRKIARQDAEETVDYSVYDEQLRRLVDKQVIGESVKEPDGVYIVGEFGKEEDINKWRKEKTRNETDIIRTRIKKTIKQDLGDDLYAQKVLSELLKDIIKEAEALFDHPVKQYALFKSFEEKVENRDIEGIPEALNGNRHAKAYYGTFRLVLGEDRFNAMQEDEIQQFTNEALAIDEVVNQAVAEHSLNLANIEAEIRKKLLPKLFKLTGMDKAKEIIEDVIHITRIGLSGGKTE</sequence>
<keyword evidence="6" id="KW-0680">Restriction system</keyword>
<comment type="catalytic activity">
    <reaction evidence="1">
        <text>Endonucleolytic cleavage of DNA to give random double-stranded fragments with terminal 5'-phosphates, ATP is simultaneously hydrolyzed.</text>
        <dbReference type="EC" id="3.1.21.3"/>
    </reaction>
</comment>
<accession>A0A3B1BNL1</accession>
<dbReference type="Pfam" id="PF04313">
    <property type="entry name" value="HSDR_N"/>
    <property type="match status" value="1"/>
</dbReference>
<evidence type="ECO:0000313" key="12">
    <source>
        <dbReference type="EMBL" id="VAX07875.1"/>
    </source>
</evidence>
<evidence type="ECO:0000256" key="8">
    <source>
        <dbReference type="ARBA" id="ARBA00022801"/>
    </source>
</evidence>
<dbReference type="InterPro" id="IPR007409">
    <property type="entry name" value="Restrct_endonuc_type1_HsdR_N"/>
</dbReference>
<evidence type="ECO:0000256" key="5">
    <source>
        <dbReference type="ARBA" id="ARBA00022741"/>
    </source>
</evidence>
<dbReference type="InterPro" id="IPR051268">
    <property type="entry name" value="Type-I_R_enzyme_R_subunit"/>
</dbReference>
<dbReference type="Pfam" id="PF22679">
    <property type="entry name" value="T1R_D3-like"/>
    <property type="match status" value="1"/>
</dbReference>
<dbReference type="SUPFAM" id="SSF52540">
    <property type="entry name" value="P-loop containing nucleoside triphosphate hydrolases"/>
    <property type="match status" value="2"/>
</dbReference>
<gene>
    <name evidence="12" type="ORF">MNBD_GAMMA25-1133</name>
</gene>
<dbReference type="InterPro" id="IPR027417">
    <property type="entry name" value="P-loop_NTPase"/>
</dbReference>
<evidence type="ECO:0000256" key="10">
    <source>
        <dbReference type="ARBA" id="ARBA00023125"/>
    </source>
</evidence>
<dbReference type="EC" id="3.1.21.3" evidence="3"/>
<dbReference type="PANTHER" id="PTHR30195">
    <property type="entry name" value="TYPE I SITE-SPECIFIC DEOXYRIBONUCLEASE PROTEIN SUBUNIT M AND R"/>
    <property type="match status" value="1"/>
</dbReference>
<keyword evidence="10" id="KW-0238">DNA-binding</keyword>
<dbReference type="Gene3D" id="3.40.50.300">
    <property type="entry name" value="P-loop containing nucleotide triphosphate hydrolases"/>
    <property type="match status" value="2"/>
</dbReference>
<dbReference type="NCBIfam" id="TIGR00348">
    <property type="entry name" value="hsdR"/>
    <property type="match status" value="1"/>
</dbReference>
<dbReference type="InterPro" id="IPR004473">
    <property type="entry name" value="Restrct_endonuc_typeI_HsdR"/>
</dbReference>
<evidence type="ECO:0000256" key="6">
    <source>
        <dbReference type="ARBA" id="ARBA00022747"/>
    </source>
</evidence>
<evidence type="ECO:0000256" key="7">
    <source>
        <dbReference type="ARBA" id="ARBA00022759"/>
    </source>
</evidence>
<keyword evidence="9" id="KW-0067">ATP-binding</keyword>
<name>A0A3B1BNL1_9ZZZZ</name>
<evidence type="ECO:0000259" key="11">
    <source>
        <dbReference type="PROSITE" id="PS51192"/>
    </source>
</evidence>
<dbReference type="SMART" id="SM00487">
    <property type="entry name" value="DEXDc"/>
    <property type="match status" value="1"/>
</dbReference>
<dbReference type="CDD" id="cd18800">
    <property type="entry name" value="SF2_C_EcoR124I-like"/>
    <property type="match status" value="1"/>
</dbReference>
<keyword evidence="8 12" id="KW-0378">Hydrolase</keyword>
<evidence type="ECO:0000256" key="2">
    <source>
        <dbReference type="ARBA" id="ARBA00008598"/>
    </source>
</evidence>
<protein>
    <recommendedName>
        <fullName evidence="3">type I site-specific deoxyribonuclease</fullName>
        <ecNumber evidence="3">3.1.21.3</ecNumber>
    </recommendedName>
</protein>
<dbReference type="InterPro" id="IPR055180">
    <property type="entry name" value="HsdR_RecA-like_helicase_dom_2"/>
</dbReference>
<dbReference type="Pfam" id="PF18766">
    <property type="entry name" value="SWI2_SNF2"/>
    <property type="match status" value="1"/>
</dbReference>
<dbReference type="EMBL" id="UOFY01000021">
    <property type="protein sequence ID" value="VAX07875.1"/>
    <property type="molecule type" value="Genomic_DNA"/>
</dbReference>
<dbReference type="GO" id="GO:0003677">
    <property type="term" value="F:DNA binding"/>
    <property type="evidence" value="ECO:0007669"/>
    <property type="project" value="UniProtKB-KW"/>
</dbReference>
<comment type="similarity">
    <text evidence="2">Belongs to the HsdR family.</text>
</comment>
<proteinExistence type="inferred from homology"/>
<dbReference type="Gene3D" id="3.90.1570.50">
    <property type="match status" value="1"/>
</dbReference>
<evidence type="ECO:0000256" key="3">
    <source>
        <dbReference type="ARBA" id="ARBA00012654"/>
    </source>
</evidence>
<dbReference type="PROSITE" id="PS51192">
    <property type="entry name" value="HELICASE_ATP_BIND_1"/>
    <property type="match status" value="1"/>
</dbReference>
<evidence type="ECO:0000256" key="1">
    <source>
        <dbReference type="ARBA" id="ARBA00000851"/>
    </source>
</evidence>
<evidence type="ECO:0000256" key="4">
    <source>
        <dbReference type="ARBA" id="ARBA00022722"/>
    </source>
</evidence>
<dbReference type="GO" id="GO:0009035">
    <property type="term" value="F:type I site-specific deoxyribonuclease activity"/>
    <property type="evidence" value="ECO:0007669"/>
    <property type="project" value="UniProtKB-EC"/>
</dbReference>
<reference evidence="12" key="1">
    <citation type="submission" date="2018-06" db="EMBL/GenBank/DDBJ databases">
        <authorList>
            <person name="Zhirakovskaya E."/>
        </authorList>
    </citation>
    <scope>NUCLEOTIDE SEQUENCE</scope>
</reference>
<organism evidence="12">
    <name type="scientific">hydrothermal vent metagenome</name>
    <dbReference type="NCBI Taxonomy" id="652676"/>
    <lineage>
        <taxon>unclassified sequences</taxon>
        <taxon>metagenomes</taxon>
        <taxon>ecological metagenomes</taxon>
    </lineage>
</organism>
<dbReference type="CDD" id="cd22332">
    <property type="entry name" value="HsdR_N"/>
    <property type="match status" value="1"/>
</dbReference>